<proteinExistence type="predicted"/>
<keyword evidence="1" id="KW-0732">Signal</keyword>
<keyword evidence="3" id="KW-1185">Reference proteome</keyword>
<evidence type="ECO:0000313" key="3">
    <source>
        <dbReference type="Proteomes" id="UP000190813"/>
    </source>
</evidence>
<protein>
    <submittedName>
        <fullName evidence="2">Uncharacterized protein</fullName>
    </submittedName>
</protein>
<evidence type="ECO:0000313" key="2">
    <source>
        <dbReference type="EMBL" id="OPC67911.1"/>
    </source>
</evidence>
<dbReference type="RefSeq" id="WP_078771042.1">
    <property type="nucleotide sequence ID" value="NZ_JBKJBK010000010.1"/>
</dbReference>
<dbReference type="Proteomes" id="UP000190813">
    <property type="component" value="Unassembled WGS sequence"/>
</dbReference>
<comment type="caution">
    <text evidence="2">The sequence shown here is derived from an EMBL/GenBank/DDBJ whole genome shotgun (WGS) entry which is preliminary data.</text>
</comment>
<feature type="chain" id="PRO_5012617145" evidence="1">
    <location>
        <begin position="23"/>
        <end position="118"/>
    </location>
</feature>
<gene>
    <name evidence="2" type="ORF">BAZ10_15055</name>
</gene>
<dbReference type="AlphaFoldDB" id="A0A1T3MUA3"/>
<organism evidence="2 3">
    <name type="scientific">Elizabethkingia occulta</name>
    <dbReference type="NCBI Taxonomy" id="1867263"/>
    <lineage>
        <taxon>Bacteria</taxon>
        <taxon>Pseudomonadati</taxon>
        <taxon>Bacteroidota</taxon>
        <taxon>Flavobacteriia</taxon>
        <taxon>Flavobacteriales</taxon>
        <taxon>Weeksellaceae</taxon>
        <taxon>Elizabethkingia</taxon>
    </lineage>
</organism>
<accession>A0A1T3MUA3</accession>
<dbReference type="EMBL" id="MAHX01000006">
    <property type="protein sequence ID" value="OPC67911.1"/>
    <property type="molecule type" value="Genomic_DNA"/>
</dbReference>
<name>A0A1T3MUA3_9FLAO</name>
<reference evidence="2 3" key="1">
    <citation type="submission" date="2016-06" db="EMBL/GenBank/DDBJ databases">
        <title>Revisiting the taxonomy of the Elizabethkingia Genus based on Whole-Genome Sequencing, Optical Mapping, and MALDI-TOF.</title>
        <authorList>
            <person name="Nicholson A.C."/>
        </authorList>
    </citation>
    <scope>NUCLEOTIDE SEQUENCE [LARGE SCALE GENOMIC DNA]</scope>
    <source>
        <strain evidence="2 3">G4070</strain>
    </source>
</reference>
<feature type="signal peptide" evidence="1">
    <location>
        <begin position="1"/>
        <end position="22"/>
    </location>
</feature>
<evidence type="ECO:0000256" key="1">
    <source>
        <dbReference type="SAM" id="SignalP"/>
    </source>
</evidence>
<sequence length="118" mass="13661">MKKLFKFSVVLGFSLFSHALFAQTSSDEKTDDHFKFKSKNIITSKILQVTRFTNDVSLDSPFISFNGAYQVIYDEKNQKIEILNSKNFKVKKVSSVSKSIDNKENLITYYIKEDKLVM</sequence>